<dbReference type="PANTHER" id="PTHR31704:SF37">
    <property type="entry name" value="HEAT SHOCK PROTEIN"/>
    <property type="match status" value="1"/>
</dbReference>
<protein>
    <recommendedName>
        <fullName evidence="3">Myb/SANT-like domain-containing protein</fullName>
    </recommendedName>
</protein>
<evidence type="ECO:0000313" key="5">
    <source>
        <dbReference type="Proteomes" id="UP001293593"/>
    </source>
</evidence>
<feature type="coiled-coil region" evidence="1">
    <location>
        <begin position="49"/>
        <end position="76"/>
    </location>
</feature>
<dbReference type="EMBL" id="JAWXYG010000009">
    <property type="protein sequence ID" value="KAK4263474.1"/>
    <property type="molecule type" value="Genomic_DNA"/>
</dbReference>
<evidence type="ECO:0000256" key="1">
    <source>
        <dbReference type="SAM" id="Coils"/>
    </source>
</evidence>
<accession>A0AAE1J8D6</accession>
<evidence type="ECO:0000259" key="3">
    <source>
        <dbReference type="Pfam" id="PF12776"/>
    </source>
</evidence>
<feature type="compositionally biased region" description="Acidic residues" evidence="2">
    <location>
        <begin position="177"/>
        <end position="189"/>
    </location>
</feature>
<comment type="caution">
    <text evidence="4">The sequence shown here is derived from an EMBL/GenBank/DDBJ whole genome shotgun (WGS) entry which is preliminary data.</text>
</comment>
<feature type="domain" description="Myb/SANT-like" evidence="3">
    <location>
        <begin position="7"/>
        <end position="101"/>
    </location>
</feature>
<dbReference type="AlphaFoldDB" id="A0AAE1J8D6"/>
<evidence type="ECO:0000313" key="4">
    <source>
        <dbReference type="EMBL" id="KAK4263474.1"/>
    </source>
</evidence>
<dbReference type="Proteomes" id="UP001293593">
    <property type="component" value="Unassembled WGS sequence"/>
</dbReference>
<feature type="compositionally biased region" description="Basic and acidic residues" evidence="2">
    <location>
        <begin position="165"/>
        <end position="176"/>
    </location>
</feature>
<name>A0AAE1J8D6_9FABA</name>
<feature type="region of interest" description="Disordered" evidence="2">
    <location>
        <begin position="150"/>
        <end position="230"/>
    </location>
</feature>
<evidence type="ECO:0000256" key="2">
    <source>
        <dbReference type="SAM" id="MobiDB-lite"/>
    </source>
</evidence>
<sequence length="230" mass="27056">MTTEAAEWDVGSTKTFIDLCIEQIYKKERLGSSFTRDGWKYIITGFKEKTLLEYTKKQLKNRLDSLRREWRTWEKLFLKETGISIDYARNLVIAEDEWWERKIKENKDYRKYRYKGMKFARELQVMFKDVLALGEEFECPSLTRRVSLGDDEDDVYRPQMDQQDDVYRPQMDRQEDSSDSEEELQDIDLEGMNLTSNTQPSAPSGLASVGKRKRGEGGNGSTKKRSPRNN</sequence>
<keyword evidence="5" id="KW-1185">Reference proteome</keyword>
<dbReference type="PANTHER" id="PTHR31704">
    <property type="entry name" value="MYB/SANT-LIKE DNA-BINDING DOMAIN PROTEIN-RELATED"/>
    <property type="match status" value="1"/>
</dbReference>
<dbReference type="Pfam" id="PF12776">
    <property type="entry name" value="Myb_DNA-bind_3"/>
    <property type="match status" value="1"/>
</dbReference>
<reference evidence="4" key="1">
    <citation type="submission" date="2023-10" db="EMBL/GenBank/DDBJ databases">
        <title>Chromosome-level genome of the transformable northern wattle, Acacia crassicarpa.</title>
        <authorList>
            <person name="Massaro I."/>
            <person name="Sinha N.R."/>
            <person name="Poethig S."/>
            <person name="Leichty A.R."/>
        </authorList>
    </citation>
    <scope>NUCLEOTIDE SEQUENCE</scope>
    <source>
        <strain evidence="4">Acra3RX</strain>
        <tissue evidence="4">Leaf</tissue>
    </source>
</reference>
<dbReference type="InterPro" id="IPR024752">
    <property type="entry name" value="Myb/SANT-like_dom"/>
</dbReference>
<keyword evidence="1" id="KW-0175">Coiled coil</keyword>
<proteinExistence type="predicted"/>
<organism evidence="4 5">
    <name type="scientific">Acacia crassicarpa</name>
    <name type="common">northern wattle</name>
    <dbReference type="NCBI Taxonomy" id="499986"/>
    <lineage>
        <taxon>Eukaryota</taxon>
        <taxon>Viridiplantae</taxon>
        <taxon>Streptophyta</taxon>
        <taxon>Embryophyta</taxon>
        <taxon>Tracheophyta</taxon>
        <taxon>Spermatophyta</taxon>
        <taxon>Magnoliopsida</taxon>
        <taxon>eudicotyledons</taxon>
        <taxon>Gunneridae</taxon>
        <taxon>Pentapetalae</taxon>
        <taxon>rosids</taxon>
        <taxon>fabids</taxon>
        <taxon>Fabales</taxon>
        <taxon>Fabaceae</taxon>
        <taxon>Caesalpinioideae</taxon>
        <taxon>mimosoid clade</taxon>
        <taxon>Acacieae</taxon>
        <taxon>Acacia</taxon>
    </lineage>
</organism>
<gene>
    <name evidence="4" type="ORF">QN277_028874</name>
</gene>
<feature type="compositionally biased region" description="Polar residues" evidence="2">
    <location>
        <begin position="193"/>
        <end position="202"/>
    </location>
</feature>